<feature type="transmembrane region" description="Helical" evidence="1">
    <location>
        <begin position="40"/>
        <end position="58"/>
    </location>
</feature>
<evidence type="ECO:0000313" key="3">
    <source>
        <dbReference type="Proteomes" id="UP000447434"/>
    </source>
</evidence>
<proteinExistence type="predicted"/>
<keyword evidence="1" id="KW-1133">Transmembrane helix</keyword>
<protein>
    <submittedName>
        <fullName evidence="2">Uncharacterized protein</fullName>
    </submittedName>
</protein>
<sequence length="67" mass="7818">MLLKHYCIYIKPKDTFLFYLSFELFFYLCVTLPSDPVVACNFNLQCFISLLIFVCTLLDQTKFGTSS</sequence>
<evidence type="ECO:0000313" key="2">
    <source>
        <dbReference type="EMBL" id="KAE9597064.1"/>
    </source>
</evidence>
<keyword evidence="1" id="KW-0812">Transmembrane</keyword>
<gene>
    <name evidence="2" type="ORF">Lalb_Chr16g0382661</name>
</gene>
<reference evidence="3" key="1">
    <citation type="journal article" date="2020" name="Nat. Commun.">
        <title>Genome sequence of the cluster root forming white lupin.</title>
        <authorList>
            <person name="Hufnagel B."/>
            <person name="Marques A."/>
            <person name="Soriano A."/>
            <person name="Marques L."/>
            <person name="Divol F."/>
            <person name="Doumas P."/>
            <person name="Sallet E."/>
            <person name="Mancinotti D."/>
            <person name="Carrere S."/>
            <person name="Marande W."/>
            <person name="Arribat S."/>
            <person name="Keller J."/>
            <person name="Huneau C."/>
            <person name="Blein T."/>
            <person name="Aime D."/>
            <person name="Laguerre M."/>
            <person name="Taylor J."/>
            <person name="Schubert V."/>
            <person name="Nelson M."/>
            <person name="Geu-Flores F."/>
            <person name="Crespi M."/>
            <person name="Gallardo-Guerrero K."/>
            <person name="Delaux P.-M."/>
            <person name="Salse J."/>
            <person name="Berges H."/>
            <person name="Guyot R."/>
            <person name="Gouzy J."/>
            <person name="Peret B."/>
        </authorList>
    </citation>
    <scope>NUCLEOTIDE SEQUENCE [LARGE SCALE GENOMIC DNA]</scope>
    <source>
        <strain evidence="3">cv. Amiga</strain>
    </source>
</reference>
<dbReference type="EMBL" id="WOCE01000016">
    <property type="protein sequence ID" value="KAE9597064.1"/>
    <property type="molecule type" value="Genomic_DNA"/>
</dbReference>
<keyword evidence="3" id="KW-1185">Reference proteome</keyword>
<evidence type="ECO:0000256" key="1">
    <source>
        <dbReference type="SAM" id="Phobius"/>
    </source>
</evidence>
<dbReference type="AlphaFoldDB" id="A0A6A4P8U4"/>
<organism evidence="2 3">
    <name type="scientific">Lupinus albus</name>
    <name type="common">White lupine</name>
    <name type="synonym">Lupinus termis</name>
    <dbReference type="NCBI Taxonomy" id="3870"/>
    <lineage>
        <taxon>Eukaryota</taxon>
        <taxon>Viridiplantae</taxon>
        <taxon>Streptophyta</taxon>
        <taxon>Embryophyta</taxon>
        <taxon>Tracheophyta</taxon>
        <taxon>Spermatophyta</taxon>
        <taxon>Magnoliopsida</taxon>
        <taxon>eudicotyledons</taxon>
        <taxon>Gunneridae</taxon>
        <taxon>Pentapetalae</taxon>
        <taxon>rosids</taxon>
        <taxon>fabids</taxon>
        <taxon>Fabales</taxon>
        <taxon>Fabaceae</taxon>
        <taxon>Papilionoideae</taxon>
        <taxon>50 kb inversion clade</taxon>
        <taxon>genistoids sensu lato</taxon>
        <taxon>core genistoids</taxon>
        <taxon>Genisteae</taxon>
        <taxon>Lupinus</taxon>
    </lineage>
</organism>
<feature type="transmembrane region" description="Helical" evidence="1">
    <location>
        <begin position="16"/>
        <end position="34"/>
    </location>
</feature>
<dbReference type="Proteomes" id="UP000447434">
    <property type="component" value="Chromosome 16"/>
</dbReference>
<name>A0A6A4P8U4_LUPAL</name>
<comment type="caution">
    <text evidence="2">The sequence shown here is derived from an EMBL/GenBank/DDBJ whole genome shotgun (WGS) entry which is preliminary data.</text>
</comment>
<accession>A0A6A4P8U4</accession>
<keyword evidence="1" id="KW-0472">Membrane</keyword>